<protein>
    <submittedName>
        <fullName evidence="1">Uncharacterized protein</fullName>
    </submittedName>
</protein>
<evidence type="ECO:0000313" key="2">
    <source>
        <dbReference type="Proteomes" id="UP000649328"/>
    </source>
</evidence>
<dbReference type="EMBL" id="JACBPP010000001">
    <property type="protein sequence ID" value="KAF8005247.1"/>
    <property type="molecule type" value="Genomic_DNA"/>
</dbReference>
<gene>
    <name evidence="1" type="ORF">HF325_000704</name>
</gene>
<keyword evidence="2" id="KW-1185">Reference proteome</keyword>
<organism evidence="1 2">
    <name type="scientific">Metschnikowia pulcherrima</name>
    <dbReference type="NCBI Taxonomy" id="27326"/>
    <lineage>
        <taxon>Eukaryota</taxon>
        <taxon>Fungi</taxon>
        <taxon>Dikarya</taxon>
        <taxon>Ascomycota</taxon>
        <taxon>Saccharomycotina</taxon>
        <taxon>Pichiomycetes</taxon>
        <taxon>Metschnikowiaceae</taxon>
        <taxon>Metschnikowia</taxon>
    </lineage>
</organism>
<dbReference type="AlphaFoldDB" id="A0A8H7LHN4"/>
<accession>A0A8H7LHN4</accession>
<reference evidence="1" key="1">
    <citation type="submission" date="2020-10" db="EMBL/GenBank/DDBJ databases">
        <title>The Whole-Genome Sequence of Metschnikowia persimmonesis, a Novel Endophytic Yeast Species Isolated from Medicinal Plant Diospyros kaki Thumb.</title>
        <authorList>
            <person name="Rahmat E."/>
            <person name="Kang Y."/>
        </authorList>
    </citation>
    <scope>NUCLEOTIDE SEQUENCE</scope>
    <source>
        <strain evidence="1">KIOM G15050</strain>
    </source>
</reference>
<comment type="caution">
    <text evidence="1">The sequence shown here is derived from an EMBL/GenBank/DDBJ whole genome shotgun (WGS) entry which is preliminary data.</text>
</comment>
<name>A0A8H7LHN4_9ASCO</name>
<dbReference type="OrthoDB" id="10682523at2759"/>
<sequence>MQNEKLRRNQKKIAQRGNMMNIRNTLPLEAPPSMIEIGEGCNEEVLEMLEILEMLEMLELAKPEISTLASGPPEVGLADAGMSADFVTQLPL</sequence>
<proteinExistence type="predicted"/>
<evidence type="ECO:0000313" key="1">
    <source>
        <dbReference type="EMBL" id="KAF8005247.1"/>
    </source>
</evidence>
<dbReference type="Proteomes" id="UP000649328">
    <property type="component" value="Unassembled WGS sequence"/>
</dbReference>